<dbReference type="EMBL" id="JARIHO010000011">
    <property type="protein sequence ID" value="KAJ7353287.1"/>
    <property type="molecule type" value="Genomic_DNA"/>
</dbReference>
<proteinExistence type="predicted"/>
<reference evidence="2" key="1">
    <citation type="submission" date="2023-03" db="EMBL/GenBank/DDBJ databases">
        <title>Massive genome expansion in bonnet fungi (Mycena s.s.) driven by repeated elements and novel gene families across ecological guilds.</title>
        <authorList>
            <consortium name="Lawrence Berkeley National Laboratory"/>
            <person name="Harder C.B."/>
            <person name="Miyauchi S."/>
            <person name="Viragh M."/>
            <person name="Kuo A."/>
            <person name="Thoen E."/>
            <person name="Andreopoulos B."/>
            <person name="Lu D."/>
            <person name="Skrede I."/>
            <person name="Drula E."/>
            <person name="Henrissat B."/>
            <person name="Morin E."/>
            <person name="Kohler A."/>
            <person name="Barry K."/>
            <person name="LaButti K."/>
            <person name="Morin E."/>
            <person name="Salamov A."/>
            <person name="Lipzen A."/>
            <person name="Mereny Z."/>
            <person name="Hegedus B."/>
            <person name="Baldrian P."/>
            <person name="Stursova M."/>
            <person name="Weitz H."/>
            <person name="Taylor A."/>
            <person name="Grigoriev I.V."/>
            <person name="Nagy L.G."/>
            <person name="Martin F."/>
            <person name="Kauserud H."/>
        </authorList>
    </citation>
    <scope>NUCLEOTIDE SEQUENCE</scope>
    <source>
        <strain evidence="2">CBHHK002</strain>
    </source>
</reference>
<gene>
    <name evidence="2" type="ORF">DFH08DRAFT_934262</name>
</gene>
<evidence type="ECO:0000256" key="1">
    <source>
        <dbReference type="SAM" id="Coils"/>
    </source>
</evidence>
<name>A0AAD7AAD5_9AGAR</name>
<feature type="coiled-coil region" evidence="1">
    <location>
        <begin position="15"/>
        <end position="49"/>
    </location>
</feature>
<sequence>MEPAASDTSRERAARAADRSRIADIEAQILELERTISSLKEEKDSIRDRLATYAYPVLTLPGEIVSEIFVHFLPDFPQYPPPIGLLSPYLLCQICREWRHIALATPALWSVISLSFRKAGRVPQTLRYLQTSIERSGSCRLSLKLRAGLNQVYLDELNHAVINHFHRVEYLDVSSFPGYEFPTDSLPCLRGLNFGDLSEEPATPLVAPVLHQVVLHYFGGIGNSFFPWSQLTAITVAELIELGEYGYLMNELVNIVHCRLSIYPEGQLSLGDITLAHLETCILENPSRRPAPSGIIATLTLPVLRRFQIAETLFADRDGLVDSITALVTRSGCNLRELSITDANTAHITAYYHDAFPSTSLTFSSLDIKEPFLLRWQDGPEDAESSDPED</sequence>
<evidence type="ECO:0000313" key="2">
    <source>
        <dbReference type="EMBL" id="KAJ7353287.1"/>
    </source>
</evidence>
<dbReference type="Proteomes" id="UP001218218">
    <property type="component" value="Unassembled WGS sequence"/>
</dbReference>
<keyword evidence="3" id="KW-1185">Reference proteome</keyword>
<evidence type="ECO:0000313" key="3">
    <source>
        <dbReference type="Proteomes" id="UP001218218"/>
    </source>
</evidence>
<accession>A0AAD7AAD5</accession>
<evidence type="ECO:0008006" key="4">
    <source>
        <dbReference type="Google" id="ProtNLM"/>
    </source>
</evidence>
<comment type="caution">
    <text evidence="2">The sequence shown here is derived from an EMBL/GenBank/DDBJ whole genome shotgun (WGS) entry which is preliminary data.</text>
</comment>
<dbReference type="AlphaFoldDB" id="A0AAD7AAD5"/>
<organism evidence="2 3">
    <name type="scientific">Mycena albidolilacea</name>
    <dbReference type="NCBI Taxonomy" id="1033008"/>
    <lineage>
        <taxon>Eukaryota</taxon>
        <taxon>Fungi</taxon>
        <taxon>Dikarya</taxon>
        <taxon>Basidiomycota</taxon>
        <taxon>Agaricomycotina</taxon>
        <taxon>Agaricomycetes</taxon>
        <taxon>Agaricomycetidae</taxon>
        <taxon>Agaricales</taxon>
        <taxon>Marasmiineae</taxon>
        <taxon>Mycenaceae</taxon>
        <taxon>Mycena</taxon>
    </lineage>
</organism>
<protein>
    <recommendedName>
        <fullName evidence="4">F-box domain-containing protein</fullName>
    </recommendedName>
</protein>
<keyword evidence="1" id="KW-0175">Coiled coil</keyword>